<proteinExistence type="predicted"/>
<sequence>MLSHGCRACHGTRGELVLDLGRQPACDAFPLAVDQGPDPVHPLRMWLCADCGLAQLVEDPTTPDEPRGVEPAALVAQAEDAVRRVAAAGLLGAGRTVAEYGSPHGGTWLPMLTGHGLVEVADGEPADVVLDCFGLMHHADQAAAIAERAARLTSGGVLLVQYHSLATIIRSGQWNALRHGHFAYYSTPALISMLTSAGLVARSAWRFDLYGGTVLLAAGVGGTPDTSVTDLMAEEIEVGVLDAEVVAGLQRTAHRSAGELRRWLETTDRRPVVGYGAASRAVALLCRAGVDADLLPAVADAAPGKWGRRMPGTAIPVISPAELVEADPAAVLLFLPDLIDEVRDSFPTLADRWVVAEPVPTIPYPPRSVPEEAR</sequence>
<dbReference type="InterPro" id="IPR038576">
    <property type="entry name" value="Methyltransf_Zn-bd_dom_put_sf"/>
</dbReference>
<feature type="domain" description="C-methyltransferase" evidence="2">
    <location>
        <begin position="211"/>
        <end position="345"/>
    </location>
</feature>
<evidence type="ECO:0000313" key="3">
    <source>
        <dbReference type="EMBL" id="MBA8931748.1"/>
    </source>
</evidence>
<reference evidence="3 4" key="1">
    <citation type="submission" date="2020-08" db="EMBL/GenBank/DDBJ databases">
        <title>Genomic Encyclopedia of Archaeal and Bacterial Type Strains, Phase II (KMG-II): from individual species to whole genera.</title>
        <authorList>
            <person name="Goeker M."/>
        </authorList>
    </citation>
    <scope>NUCLEOTIDE SEQUENCE [LARGE SCALE GENOMIC DNA]</scope>
    <source>
        <strain evidence="3 4">DSM 43850</strain>
    </source>
</reference>
<gene>
    <name evidence="3" type="ORF">BC739_009000</name>
</gene>
<dbReference type="RefSeq" id="WP_236650130.1">
    <property type="nucleotide sequence ID" value="NZ_BAAABQ010000089.1"/>
</dbReference>
<dbReference type="Gene3D" id="6.20.50.110">
    <property type="entry name" value="Methyltransferase, zinc-binding domain"/>
    <property type="match status" value="1"/>
</dbReference>
<feature type="domain" description="Methyltransferase putative zinc binding" evidence="1">
    <location>
        <begin position="6"/>
        <end position="58"/>
    </location>
</feature>
<evidence type="ECO:0008006" key="5">
    <source>
        <dbReference type="Google" id="ProtNLM"/>
    </source>
</evidence>
<dbReference type="InterPro" id="IPR013630">
    <property type="entry name" value="Methyltransf_Zn-bd_dom_put"/>
</dbReference>
<dbReference type="Proteomes" id="UP000517916">
    <property type="component" value="Unassembled WGS sequence"/>
</dbReference>
<dbReference type="Gene3D" id="3.40.50.720">
    <property type="entry name" value="NAD(P)-binding Rossmann-like Domain"/>
    <property type="match status" value="1"/>
</dbReference>
<dbReference type="InterPro" id="IPR029063">
    <property type="entry name" value="SAM-dependent_MTases_sf"/>
</dbReference>
<protein>
    <recommendedName>
        <fullName evidence="5">Transferase</fullName>
    </recommendedName>
</protein>
<evidence type="ECO:0000259" key="2">
    <source>
        <dbReference type="Pfam" id="PF08484"/>
    </source>
</evidence>
<keyword evidence="4" id="KW-1185">Reference proteome</keyword>
<dbReference type="EMBL" id="JACJID010000009">
    <property type="protein sequence ID" value="MBA8931748.1"/>
    <property type="molecule type" value="Genomic_DNA"/>
</dbReference>
<comment type="caution">
    <text evidence="3">The sequence shown here is derived from an EMBL/GenBank/DDBJ whole genome shotgun (WGS) entry which is preliminary data.</text>
</comment>
<dbReference type="Gene3D" id="3.40.50.150">
    <property type="entry name" value="Vaccinia Virus protein VP39"/>
    <property type="match status" value="1"/>
</dbReference>
<dbReference type="InterPro" id="IPR013691">
    <property type="entry name" value="MeTrfase_14"/>
</dbReference>
<name>A0ABR6BXV1_9PSEU</name>
<accession>A0ABR6BXV1</accession>
<dbReference type="Pfam" id="PF08421">
    <property type="entry name" value="Methyltransf_13"/>
    <property type="match status" value="1"/>
</dbReference>
<dbReference type="Pfam" id="PF08484">
    <property type="entry name" value="Methyltransf_14"/>
    <property type="match status" value="1"/>
</dbReference>
<dbReference type="SUPFAM" id="SSF53335">
    <property type="entry name" value="S-adenosyl-L-methionine-dependent methyltransferases"/>
    <property type="match status" value="1"/>
</dbReference>
<evidence type="ECO:0000313" key="4">
    <source>
        <dbReference type="Proteomes" id="UP000517916"/>
    </source>
</evidence>
<organism evidence="3 4">
    <name type="scientific">Kutzneria viridogrisea</name>
    <dbReference type="NCBI Taxonomy" id="47990"/>
    <lineage>
        <taxon>Bacteria</taxon>
        <taxon>Bacillati</taxon>
        <taxon>Actinomycetota</taxon>
        <taxon>Actinomycetes</taxon>
        <taxon>Pseudonocardiales</taxon>
        <taxon>Pseudonocardiaceae</taxon>
        <taxon>Kutzneria</taxon>
    </lineage>
</organism>
<evidence type="ECO:0000259" key="1">
    <source>
        <dbReference type="Pfam" id="PF08421"/>
    </source>
</evidence>